<dbReference type="Proteomes" id="UP000053372">
    <property type="component" value="Unassembled WGS sequence"/>
</dbReference>
<protein>
    <submittedName>
        <fullName evidence="6">ABC transporter permease</fullName>
    </submittedName>
</protein>
<gene>
    <name evidence="6" type="ORF">BC008_17565</name>
</gene>
<dbReference type="RefSeq" id="WP_027844595.1">
    <property type="nucleotide sequence ID" value="NZ_LMTZ01000122.1"/>
</dbReference>
<evidence type="ECO:0000256" key="3">
    <source>
        <dbReference type="SAM" id="Coils"/>
    </source>
</evidence>
<dbReference type="Pfam" id="PF25876">
    <property type="entry name" value="HH_MFP_RND"/>
    <property type="match status" value="1"/>
</dbReference>
<comment type="subcellular location">
    <subcellularLocation>
        <location evidence="1">Cell envelope</location>
    </subcellularLocation>
</comment>
<dbReference type="OrthoDB" id="556614at2"/>
<keyword evidence="4" id="KW-0472">Membrane</keyword>
<dbReference type="AlphaFoldDB" id="A0A0V7ZIW8"/>
<evidence type="ECO:0000256" key="1">
    <source>
        <dbReference type="ARBA" id="ARBA00004196"/>
    </source>
</evidence>
<name>A0A0V7ZIW8_9CYAN</name>
<evidence type="ECO:0000313" key="7">
    <source>
        <dbReference type="Proteomes" id="UP000053372"/>
    </source>
</evidence>
<feature type="coiled-coil region" evidence="3">
    <location>
        <begin position="154"/>
        <end position="269"/>
    </location>
</feature>
<dbReference type="InterPro" id="IPR014315">
    <property type="entry name" value="ABC_heterocyst_DevB"/>
</dbReference>
<dbReference type="Gene3D" id="2.40.30.170">
    <property type="match status" value="1"/>
</dbReference>
<dbReference type="Gene3D" id="1.10.287.470">
    <property type="entry name" value="Helix hairpin bin"/>
    <property type="match status" value="1"/>
</dbReference>
<dbReference type="SUPFAM" id="SSF111369">
    <property type="entry name" value="HlyD-like secretion proteins"/>
    <property type="match status" value="2"/>
</dbReference>
<dbReference type="PANTHER" id="PTHR32347">
    <property type="entry name" value="EFFLUX SYSTEM COMPONENT YKNX-RELATED"/>
    <property type="match status" value="1"/>
</dbReference>
<keyword evidence="4" id="KW-0812">Transmembrane</keyword>
<dbReference type="EMBL" id="LMTZ01000122">
    <property type="protein sequence ID" value="KST64440.1"/>
    <property type="molecule type" value="Genomic_DNA"/>
</dbReference>
<dbReference type="PANTHER" id="PTHR32347:SF27">
    <property type="entry name" value="RND EFFLUX PUMP MEMBRANE FUSION PROTEIN BARREL-SANDWICH DOMAIN-CONTAINING PROTEIN"/>
    <property type="match status" value="1"/>
</dbReference>
<dbReference type="PRINTS" id="PR01490">
    <property type="entry name" value="RTXTOXIND"/>
</dbReference>
<evidence type="ECO:0000256" key="2">
    <source>
        <dbReference type="ARBA" id="ARBA00023054"/>
    </source>
</evidence>
<organism evidence="6 7">
    <name type="scientific">Mastigocoleus testarum BC008</name>
    <dbReference type="NCBI Taxonomy" id="371196"/>
    <lineage>
        <taxon>Bacteria</taxon>
        <taxon>Bacillati</taxon>
        <taxon>Cyanobacteriota</taxon>
        <taxon>Cyanophyceae</taxon>
        <taxon>Nostocales</taxon>
        <taxon>Hapalosiphonaceae</taxon>
        <taxon>Mastigocoleus</taxon>
    </lineage>
</organism>
<evidence type="ECO:0000259" key="5">
    <source>
        <dbReference type="Pfam" id="PF25876"/>
    </source>
</evidence>
<evidence type="ECO:0000313" key="6">
    <source>
        <dbReference type="EMBL" id="KST64440.1"/>
    </source>
</evidence>
<dbReference type="GO" id="GO:0030313">
    <property type="term" value="C:cell envelope"/>
    <property type="evidence" value="ECO:0007669"/>
    <property type="project" value="UniProtKB-SubCell"/>
</dbReference>
<keyword evidence="2 3" id="KW-0175">Coiled coil</keyword>
<sequence>MTADKESRLSPQPTNRWRIILATLITLGAGLAFSSIFWRLSSQVNSPPIDSGKTTPKRVAVTALGRVEPEGEVIKLSAPSSLTGVRVEKLLVKEGDKVKAGKIIALLENYARSRAALQQTIDKVRIARAKLAQVKAGAKQGDINAQRATVTRLQAQLQGDIASQQATIARLEAELANARTENNRYQSLYRAGAVSASVADSKRLELQTAQKQLQEAQAKLKRTQNTVRDEIEEARARLDSVKKVRAVDVQLAQAELKSAQTAVQEAKAEYDLTYLSSPVDGRILKVHAKTGEVNSDKGVVEIGKTSQMYVEAEVYQTDINQVNKGQQAIITSAAFPKKIEGTVTEIGLQVDRQNILSVNPETETDRRIIPVKVRINDPKDSETLSGLTNLQVDVAIMMSQKPVISNK</sequence>
<accession>A0A0V7ZIW8</accession>
<keyword evidence="4" id="KW-1133">Transmembrane helix</keyword>
<proteinExistence type="predicted"/>
<dbReference type="NCBIfam" id="TIGR02971">
    <property type="entry name" value="heterocyst_DevB"/>
    <property type="match status" value="1"/>
</dbReference>
<feature type="transmembrane region" description="Helical" evidence="4">
    <location>
        <begin position="20"/>
        <end position="40"/>
    </location>
</feature>
<dbReference type="InterPro" id="IPR050465">
    <property type="entry name" value="UPF0194_transport"/>
</dbReference>
<evidence type="ECO:0000256" key="4">
    <source>
        <dbReference type="SAM" id="Phobius"/>
    </source>
</evidence>
<reference evidence="6 7" key="1">
    <citation type="journal article" date="2015" name="Genome Announc.">
        <title>Draft Genome of the Euendolithic (true boring) Cyanobacterium Mastigocoleus testarum strain BC008.</title>
        <authorList>
            <person name="Guida B.S."/>
            <person name="Garcia-Pichel F."/>
        </authorList>
    </citation>
    <scope>NUCLEOTIDE SEQUENCE [LARGE SCALE GENOMIC DNA]</scope>
    <source>
        <strain evidence="6 7">BC008</strain>
    </source>
</reference>
<keyword evidence="7" id="KW-1185">Reference proteome</keyword>
<comment type="caution">
    <text evidence="6">The sequence shown here is derived from an EMBL/GenBank/DDBJ whole genome shotgun (WGS) entry which is preliminary data.</text>
</comment>
<dbReference type="Gene3D" id="2.40.50.100">
    <property type="match status" value="1"/>
</dbReference>
<dbReference type="InterPro" id="IPR058624">
    <property type="entry name" value="MdtA-like_HH"/>
</dbReference>
<feature type="domain" description="Multidrug resistance protein MdtA-like alpha-helical hairpin" evidence="5">
    <location>
        <begin position="162"/>
        <end position="224"/>
    </location>
</feature>